<evidence type="ECO:0000256" key="1">
    <source>
        <dbReference type="SAM" id="MobiDB-lite"/>
    </source>
</evidence>
<dbReference type="PROSITE" id="PS50994">
    <property type="entry name" value="INTEGRASE"/>
    <property type="match status" value="1"/>
</dbReference>
<name>A0A9P1FI60_9DINO</name>
<dbReference type="GO" id="GO:0015074">
    <property type="term" value="P:DNA integration"/>
    <property type="evidence" value="ECO:0007669"/>
    <property type="project" value="InterPro"/>
</dbReference>
<dbReference type="SUPFAM" id="SSF53098">
    <property type="entry name" value="Ribonuclease H-like"/>
    <property type="match status" value="1"/>
</dbReference>
<feature type="compositionally biased region" description="Polar residues" evidence="1">
    <location>
        <begin position="65"/>
        <end position="81"/>
    </location>
</feature>
<dbReference type="OrthoDB" id="3556418at2759"/>
<reference evidence="3" key="1">
    <citation type="submission" date="2022-10" db="EMBL/GenBank/DDBJ databases">
        <authorList>
            <person name="Chen Y."/>
            <person name="Dougan E. K."/>
            <person name="Chan C."/>
            <person name="Rhodes N."/>
            <person name="Thang M."/>
        </authorList>
    </citation>
    <scope>NUCLEOTIDE SEQUENCE</scope>
</reference>
<dbReference type="EMBL" id="CAMXCT010000158">
    <property type="protein sequence ID" value="CAI3974797.1"/>
    <property type="molecule type" value="Genomic_DNA"/>
</dbReference>
<comment type="caution">
    <text evidence="3">The sequence shown here is derived from an EMBL/GenBank/DDBJ whole genome shotgun (WGS) entry which is preliminary data.</text>
</comment>
<organism evidence="3">
    <name type="scientific">Cladocopium goreaui</name>
    <dbReference type="NCBI Taxonomy" id="2562237"/>
    <lineage>
        <taxon>Eukaryota</taxon>
        <taxon>Sar</taxon>
        <taxon>Alveolata</taxon>
        <taxon>Dinophyceae</taxon>
        <taxon>Suessiales</taxon>
        <taxon>Symbiodiniaceae</taxon>
        <taxon>Cladocopium</taxon>
    </lineage>
</organism>
<accession>A0A9P1FI60</accession>
<feature type="region of interest" description="Disordered" evidence="1">
    <location>
        <begin position="600"/>
        <end position="630"/>
    </location>
</feature>
<dbReference type="EMBL" id="CAMXCT020000158">
    <property type="protein sequence ID" value="CAL1128172.1"/>
    <property type="molecule type" value="Genomic_DNA"/>
</dbReference>
<feature type="non-terminal residue" evidence="3">
    <location>
        <position position="1"/>
    </location>
</feature>
<proteinExistence type="predicted"/>
<feature type="compositionally biased region" description="Basic and acidic residues" evidence="1">
    <location>
        <begin position="27"/>
        <end position="41"/>
    </location>
</feature>
<sequence length="2206" mass="248126">ESVELQPDSRAPRFWPPPDPSEGSLDDDGHERHAESEHPTEDPVVDPDLQRPRRRRRRKRPDVEQSPQSDRSSQCSELSQRSGELLGDLNRSLNDLVTTLKNANVPNLKTNTNNADGSSSQDSWNSRKGPERGLRFRSGAPPAPPAWRYSRDDIRSFAKWQNKLQVWKRQIQAYMPLRDAALMLYTSPSGEPEEELEHIDLDRLHSSTGIDYVESLLKKGLETKMVYQKRKLMSEFETIVRQSNESMRAFVNRYRRAERALESVGVTASGMYDSESMGNRLLERSRLSPENGRLVLIGSAFNLSFEAIAESLCMSFPEHKPPPPLFGKDGQPIKAFQSRILIRSKKNKKSQTLNRTMMFKMQLNQMVSLSRMSQLRNMMLMEEAESEGVDLQSVAEVLTVTAKKLQSITLGRKYSGNRSIQAFQFGRGQPIYAKDRVYMPVSLGGCLFLIGSSVVDTSIPLLASNTFLEQLDTVVDLGKQRVFFRALDVSVPIQKINGHLAVSISEFHEHVHQDPVWHALSHESFWKDPHPEIIATSDVLHLKQQLPRDQPAPVFAVSDDSTARSSMAAPMEGTPFGSAQLGAHDPSMDVSNGQSGIGEPRMVDTEGAMGDATRTRGTGFTDEERSVPPIGMHPSGMEEVRQSQGQFRQVHPVSHQTQMGSSKSMLGGHWARTIGKLFFAAALTFKHFAGILDVEEIPQHVLDNLNLLTAENIHQIHQVHYQRLLNMAAEGPELEMEWQETGSQEDLYDWGEARHALQVEADTYEALANKHRYSRNKVDILETFAGNALVSKNASKYVLTAAMPLDYNTGTDLSTVEGQHWCFKIRKALHPLVLLQGLHCTPWLVMQENMNYNDRPEVLERIRDEERPTVVKSMEWCRQQHDDGNYYLIENPERSRIWSEESVLEMLEYTNGQIVKCHSGAYGGKNSKGEPIKKTFQFASNNPMLLEFLTKKLSAEQLALCVPLEGKEVTLSQHYPMGLVQAILKGIKKVAQLRNPCRFQPKQVLASFSTPVDDQQSWRNVMELASQHMDFLTSRDAIIQPHEPLYAQVQAMLPWQLTRVQVARRPLVNRHPLHFPYTHRGAALRYVDNPEVDVITEDLTELRFPRSRFKAPVELGIFWYGYPNEIDEEQGIPAEEAMMRDGVPVDEAGNFQPSQASQPIQNSEIYHDEITFPNSTGIDRSIKVSVSRMHKNLGHLPGPEMLKLLALNGITSDQVIKCIKNMQCAACARSRAPLRPNPAAAPPQCIGQFADNLQADIFYLRDLTSKNHPVLGVICEATHLHAATRLTSRNPSEVFDALRLCWLQNFGFPLRLAVDDDGAFKAEFDEKMSAGGTYLDVIPGEAHYKLGVIERHNGTLRMLLERIVDSMPCTDADDIDLAIVSALQAKNSAQQQSALMRCEALKAIAEASASSTLRRALLRKTSQQLQLEPQPGSLLAYWRWTTRSHRKRGGYRIARYLGKDPDGKTLWLQSGSHTVKVADTQVRDVFGYEDYVPDRQDLQALKNAEDNIRSDLWTDETLPEEVHPPDQVAEASGELDLDFEYPEVNAPIPVVDLTDDLDDPGQFVPRTPPELMEDAQQAAQDPYQDQIEATSVLKRPFETLAAQLTRARRVAQRSYELYNYRSFYGPPLQGLRCWARLDLLTKSPKKTMSTGPPMSSVKWRRTLDATSGDIIFEGPFNDNDDEEAHHFGSELSTLTELWHVGAKQAPSFFASDRELNSFEPGWDGSPDNCLPSSSKTFITAYVNELAEKEDDFETTLSESDEEFDDMSKGMPRKTRKEQKAQEKELSWREIMQQSDDYIQAFVEATIKEANSFTTWKSLQPIPEDEARRILNDPKLKKRIITSRGCYRDKNKNVPPLKAKTRIVCRGNQDPDLVNLTRQAPTPTRTSEMLVYIIFVSGANSKAFGSRDVWLLWCGDASTAFLQGDPDWSERAGKLLEAIGFICHSFDKMLFWFPDPHNAPAPCALLICYVDDFLLTHNSSFPFEKFQASFKWGSQQYAQPGAPLTFKGKEIHICHDEKNELYVKITQTTFINSLDKGMKIPKGKMSTKISDEHWPEFRSVSGCLQWLAGQCRLDLASAVSLSNRGSETTYADLDALNQTLDFAKSTAELGICIRAVPIDQSAVIVGYSDASWANAQGSASQHGQIIMLTSANVTECTSIGAIADWKTGRSKRVCRSTLAAEAVSADTATDRLAFLSYMLGELIFGIP</sequence>
<feature type="domain" description="Integrase catalytic" evidence="2">
    <location>
        <begin position="1238"/>
        <end position="1407"/>
    </location>
</feature>
<evidence type="ECO:0000259" key="2">
    <source>
        <dbReference type="PROSITE" id="PS50994"/>
    </source>
</evidence>
<dbReference type="Gene3D" id="3.30.420.10">
    <property type="entry name" value="Ribonuclease H-like superfamily/Ribonuclease H"/>
    <property type="match status" value="1"/>
</dbReference>
<feature type="region of interest" description="Disordered" evidence="1">
    <location>
        <begin position="1752"/>
        <end position="1780"/>
    </location>
</feature>
<feature type="compositionally biased region" description="Acidic residues" evidence="1">
    <location>
        <begin position="1752"/>
        <end position="1764"/>
    </location>
</feature>
<protein>
    <recommendedName>
        <fullName evidence="2">Integrase catalytic domain-containing protein</fullName>
    </recommendedName>
</protein>
<evidence type="ECO:0000313" key="3">
    <source>
        <dbReference type="EMBL" id="CAI3974797.1"/>
    </source>
</evidence>
<dbReference type="InterPro" id="IPR012337">
    <property type="entry name" value="RNaseH-like_sf"/>
</dbReference>
<gene>
    <name evidence="3" type="ORF">C1SCF055_LOCUS3171</name>
</gene>
<dbReference type="GO" id="GO:0003676">
    <property type="term" value="F:nucleic acid binding"/>
    <property type="evidence" value="ECO:0007669"/>
    <property type="project" value="InterPro"/>
</dbReference>
<evidence type="ECO:0000313" key="4">
    <source>
        <dbReference type="EMBL" id="CAL1128172.1"/>
    </source>
</evidence>
<dbReference type="InterPro" id="IPR036397">
    <property type="entry name" value="RNaseH_sf"/>
</dbReference>
<feature type="region of interest" description="Disordered" evidence="1">
    <location>
        <begin position="104"/>
        <end position="148"/>
    </location>
</feature>
<reference evidence="4" key="2">
    <citation type="submission" date="2024-04" db="EMBL/GenBank/DDBJ databases">
        <authorList>
            <person name="Chen Y."/>
            <person name="Shah S."/>
            <person name="Dougan E. K."/>
            <person name="Thang M."/>
            <person name="Chan C."/>
        </authorList>
    </citation>
    <scope>NUCLEOTIDE SEQUENCE [LARGE SCALE GENOMIC DNA]</scope>
</reference>
<feature type="region of interest" description="Disordered" evidence="1">
    <location>
        <begin position="1"/>
        <end position="81"/>
    </location>
</feature>
<dbReference type="InterPro" id="IPR001584">
    <property type="entry name" value="Integrase_cat-core"/>
</dbReference>
<feature type="non-terminal residue" evidence="3">
    <location>
        <position position="2206"/>
    </location>
</feature>
<feature type="compositionally biased region" description="Polar residues" evidence="1">
    <location>
        <begin position="104"/>
        <end position="126"/>
    </location>
</feature>